<feature type="transmembrane region" description="Helical" evidence="1">
    <location>
        <begin position="6"/>
        <end position="26"/>
    </location>
</feature>
<dbReference type="AlphaFoldDB" id="A0A238KR12"/>
<evidence type="ECO:0008006" key="4">
    <source>
        <dbReference type="Google" id="ProtNLM"/>
    </source>
</evidence>
<proteinExistence type="predicted"/>
<reference evidence="3" key="1">
    <citation type="submission" date="2017-05" db="EMBL/GenBank/DDBJ databases">
        <authorList>
            <person name="Rodrigo-Torres L."/>
            <person name="Arahal R. D."/>
            <person name="Lucena T."/>
        </authorList>
    </citation>
    <scope>NUCLEOTIDE SEQUENCE [LARGE SCALE GENOMIC DNA]</scope>
    <source>
        <strain evidence="3">CECT 8621</strain>
    </source>
</reference>
<dbReference type="Proteomes" id="UP000202922">
    <property type="component" value="Unassembled WGS sequence"/>
</dbReference>
<name>A0A238KR12_9RHOB</name>
<evidence type="ECO:0000256" key="1">
    <source>
        <dbReference type="SAM" id="Phobius"/>
    </source>
</evidence>
<organism evidence="2 3">
    <name type="scientific">Actibacterium lipolyticum</name>
    <dbReference type="NCBI Taxonomy" id="1524263"/>
    <lineage>
        <taxon>Bacteria</taxon>
        <taxon>Pseudomonadati</taxon>
        <taxon>Pseudomonadota</taxon>
        <taxon>Alphaproteobacteria</taxon>
        <taxon>Rhodobacterales</taxon>
        <taxon>Roseobacteraceae</taxon>
        <taxon>Actibacterium</taxon>
    </lineage>
</organism>
<keyword evidence="3" id="KW-1185">Reference proteome</keyword>
<feature type="transmembrane region" description="Helical" evidence="1">
    <location>
        <begin position="33"/>
        <end position="50"/>
    </location>
</feature>
<dbReference type="OrthoDB" id="7875801at2"/>
<evidence type="ECO:0000313" key="2">
    <source>
        <dbReference type="EMBL" id="SMX45299.1"/>
    </source>
</evidence>
<keyword evidence="1" id="KW-0472">Membrane</keyword>
<dbReference type="EMBL" id="FXYE01000002">
    <property type="protein sequence ID" value="SMX45299.1"/>
    <property type="molecule type" value="Genomic_DNA"/>
</dbReference>
<sequence>MDTDLFLVIGVVLGVLAIPSLLGAYSEGRPPRAASIMVLIAGTLILLAVTNHPSGYAINDVPEAFVRVFGRYVN</sequence>
<keyword evidence="1" id="KW-0812">Transmembrane</keyword>
<protein>
    <recommendedName>
        <fullName evidence="4">50S ribosomal protein L35</fullName>
    </recommendedName>
</protein>
<dbReference type="RefSeq" id="WP_093967865.1">
    <property type="nucleotide sequence ID" value="NZ_FXYE01000002.1"/>
</dbReference>
<gene>
    <name evidence="2" type="ORF">COL8621_02759</name>
</gene>
<evidence type="ECO:0000313" key="3">
    <source>
        <dbReference type="Proteomes" id="UP000202922"/>
    </source>
</evidence>
<accession>A0A238KR12</accession>
<keyword evidence="1" id="KW-1133">Transmembrane helix</keyword>